<feature type="transmembrane region" description="Helical" evidence="1">
    <location>
        <begin position="149"/>
        <end position="176"/>
    </location>
</feature>
<dbReference type="Pfam" id="PF01569">
    <property type="entry name" value="PAP2"/>
    <property type="match status" value="1"/>
</dbReference>
<reference evidence="3 4" key="1">
    <citation type="submission" date="2016-10" db="EMBL/GenBank/DDBJ databases">
        <authorList>
            <person name="de Groot N.N."/>
        </authorList>
    </citation>
    <scope>NUCLEOTIDE SEQUENCE [LARGE SCALE GENOMIC DNA]</scope>
    <source>
        <strain evidence="3 4">DSM 10317</strain>
    </source>
</reference>
<feature type="transmembrane region" description="Helical" evidence="1">
    <location>
        <begin position="109"/>
        <end position="137"/>
    </location>
</feature>
<keyword evidence="1" id="KW-1133">Transmembrane helix</keyword>
<dbReference type="PANTHER" id="PTHR14969:SF13">
    <property type="entry name" value="AT30094P"/>
    <property type="match status" value="1"/>
</dbReference>
<evidence type="ECO:0000313" key="3">
    <source>
        <dbReference type="EMBL" id="SCZ79965.1"/>
    </source>
</evidence>
<feature type="transmembrane region" description="Helical" evidence="1">
    <location>
        <begin position="55"/>
        <end position="73"/>
    </location>
</feature>
<dbReference type="CDD" id="cd01610">
    <property type="entry name" value="PAP2_like"/>
    <property type="match status" value="1"/>
</dbReference>
<organism evidence="3 4">
    <name type="scientific">Pseudobutyrivibrio xylanivorans</name>
    <dbReference type="NCBI Taxonomy" id="185007"/>
    <lineage>
        <taxon>Bacteria</taxon>
        <taxon>Bacillati</taxon>
        <taxon>Bacillota</taxon>
        <taxon>Clostridia</taxon>
        <taxon>Lachnospirales</taxon>
        <taxon>Lachnospiraceae</taxon>
        <taxon>Pseudobutyrivibrio</taxon>
    </lineage>
</organism>
<dbReference type="AlphaFoldDB" id="A0A1G5S0L7"/>
<sequence>MKISYSDLSTSIKNNSGLVTALNVLDKAITYITILFYLGLLIYAAISIPKIGATLLYRSIVIPGVSFVLVSLFRKVASAPRPYEVYNFTPALHKDTKGKSFPSRHVFSIFMVAITFFQVSIPAGVFLLVLGVGLAVIRVVGGVHFIKDVVAGALMAILIGVICFWFFCGVFGLIMLPF</sequence>
<evidence type="ECO:0000259" key="2">
    <source>
        <dbReference type="SMART" id="SM00014"/>
    </source>
</evidence>
<feature type="domain" description="Phosphatidic acid phosphatase type 2/haloperoxidase" evidence="2">
    <location>
        <begin position="54"/>
        <end position="164"/>
    </location>
</feature>
<feature type="transmembrane region" description="Helical" evidence="1">
    <location>
        <begin position="28"/>
        <end position="48"/>
    </location>
</feature>
<name>A0A1G5S0L7_PSEXY</name>
<dbReference type="InterPro" id="IPR036938">
    <property type="entry name" value="PAP2/HPO_sf"/>
</dbReference>
<protein>
    <submittedName>
        <fullName evidence="3">PAP2 superfamily protein</fullName>
    </submittedName>
</protein>
<dbReference type="RefSeq" id="WP_090163251.1">
    <property type="nucleotide sequence ID" value="NZ_FMWK01000011.1"/>
</dbReference>
<dbReference type="EMBL" id="FMWK01000011">
    <property type="protein sequence ID" value="SCZ79965.1"/>
    <property type="molecule type" value="Genomic_DNA"/>
</dbReference>
<proteinExistence type="predicted"/>
<dbReference type="SMART" id="SM00014">
    <property type="entry name" value="acidPPc"/>
    <property type="match status" value="1"/>
</dbReference>
<evidence type="ECO:0000313" key="4">
    <source>
        <dbReference type="Proteomes" id="UP000199428"/>
    </source>
</evidence>
<dbReference type="PANTHER" id="PTHR14969">
    <property type="entry name" value="SPHINGOSINE-1-PHOSPHATE PHOSPHOHYDROLASE"/>
    <property type="match status" value="1"/>
</dbReference>
<keyword evidence="1" id="KW-0812">Transmembrane</keyword>
<accession>A0A1G5S0L7</accession>
<dbReference type="Proteomes" id="UP000199428">
    <property type="component" value="Unassembled WGS sequence"/>
</dbReference>
<evidence type="ECO:0000256" key="1">
    <source>
        <dbReference type="SAM" id="Phobius"/>
    </source>
</evidence>
<gene>
    <name evidence="3" type="ORF">SAMN02910350_02056</name>
</gene>
<keyword evidence="1" id="KW-0472">Membrane</keyword>
<dbReference type="InterPro" id="IPR000326">
    <property type="entry name" value="PAP2/HPO"/>
</dbReference>
<dbReference type="SUPFAM" id="SSF48317">
    <property type="entry name" value="Acid phosphatase/Vanadium-dependent haloperoxidase"/>
    <property type="match status" value="1"/>
</dbReference>
<dbReference type="Gene3D" id="1.20.144.10">
    <property type="entry name" value="Phosphatidic acid phosphatase type 2/haloperoxidase"/>
    <property type="match status" value="1"/>
</dbReference>